<reference evidence="1 2" key="2">
    <citation type="submission" date="2018-10" db="EMBL/GenBank/DDBJ databases">
        <authorList>
            <consortium name="Pathogen Informatics"/>
        </authorList>
    </citation>
    <scope>NUCLEOTIDE SEQUENCE [LARGE SCALE GENOMIC DNA]</scope>
</reference>
<evidence type="ECO:0000313" key="3">
    <source>
        <dbReference type="WBParaSite" id="EVEC_0001182201-mRNA-1"/>
    </source>
</evidence>
<keyword evidence="2" id="KW-1185">Reference proteome</keyword>
<gene>
    <name evidence="1" type="ORF">EVEC_LOCUS11100</name>
</gene>
<dbReference type="AlphaFoldDB" id="A0A0N4VLQ4"/>
<organism evidence="3">
    <name type="scientific">Enterobius vermicularis</name>
    <name type="common">Human pinworm</name>
    <dbReference type="NCBI Taxonomy" id="51028"/>
    <lineage>
        <taxon>Eukaryota</taxon>
        <taxon>Metazoa</taxon>
        <taxon>Ecdysozoa</taxon>
        <taxon>Nematoda</taxon>
        <taxon>Chromadorea</taxon>
        <taxon>Rhabditida</taxon>
        <taxon>Spirurina</taxon>
        <taxon>Oxyuridomorpha</taxon>
        <taxon>Oxyuroidea</taxon>
        <taxon>Oxyuridae</taxon>
        <taxon>Enterobius</taxon>
    </lineage>
</organism>
<dbReference type="EMBL" id="UXUI01011576">
    <property type="protein sequence ID" value="VDD96349.1"/>
    <property type="molecule type" value="Genomic_DNA"/>
</dbReference>
<proteinExistence type="predicted"/>
<dbReference type="Proteomes" id="UP000274131">
    <property type="component" value="Unassembled WGS sequence"/>
</dbReference>
<dbReference type="WBParaSite" id="EVEC_0001182201-mRNA-1">
    <property type="protein sequence ID" value="EVEC_0001182201-mRNA-1"/>
    <property type="gene ID" value="EVEC_0001182201"/>
</dbReference>
<reference evidence="3" key="1">
    <citation type="submission" date="2017-02" db="UniProtKB">
        <authorList>
            <consortium name="WormBaseParasite"/>
        </authorList>
    </citation>
    <scope>IDENTIFICATION</scope>
</reference>
<sequence length="101" mass="10921">MDDDWPLLMKGDCLLSAVACGSASQDFNFNPKEEDTPSYLSLTSPQQSLIIPDPSSDYAFNFGDPLLSSQKLLAVPADNFASSPPYSNTAKGDCREDINVL</sequence>
<name>A0A0N4VLQ4_ENTVE</name>
<evidence type="ECO:0000313" key="2">
    <source>
        <dbReference type="Proteomes" id="UP000274131"/>
    </source>
</evidence>
<accession>A0A0N4VLQ4</accession>
<evidence type="ECO:0000313" key="1">
    <source>
        <dbReference type="EMBL" id="VDD96349.1"/>
    </source>
</evidence>
<protein>
    <submittedName>
        <fullName evidence="3">Ovule protein</fullName>
    </submittedName>
</protein>